<dbReference type="GO" id="GO:0009035">
    <property type="term" value="F:type I site-specific deoxyribonuclease activity"/>
    <property type="evidence" value="ECO:0007669"/>
    <property type="project" value="UniProtKB-EC"/>
</dbReference>
<keyword evidence="3" id="KW-1185">Reference proteome</keyword>
<dbReference type="RefSeq" id="WP_179777520.1">
    <property type="nucleotide sequence ID" value="NZ_JACCFK010000002.1"/>
</dbReference>
<dbReference type="InterPro" id="IPR007409">
    <property type="entry name" value="Restrct_endonuc_type1_HsdR_N"/>
</dbReference>
<evidence type="ECO:0000313" key="2">
    <source>
        <dbReference type="EMBL" id="NYI93330.1"/>
    </source>
</evidence>
<dbReference type="PIRSF" id="PIRSF035009">
    <property type="entry name" value="UCP035009_HSDR_N"/>
    <property type="match status" value="1"/>
</dbReference>
<dbReference type="Proteomes" id="UP000549616">
    <property type="component" value="Unassembled WGS sequence"/>
</dbReference>
<dbReference type="EMBL" id="JACCFK010000002">
    <property type="protein sequence ID" value="NYI93330.1"/>
    <property type="molecule type" value="Genomic_DNA"/>
</dbReference>
<dbReference type="Pfam" id="PF04313">
    <property type="entry name" value="HSDR_N"/>
    <property type="match status" value="1"/>
</dbReference>
<accession>A0A853BE77</accession>
<name>A0A853BE77_9PSEU</name>
<reference evidence="2 3" key="1">
    <citation type="submission" date="2020-07" db="EMBL/GenBank/DDBJ databases">
        <title>Sequencing the genomes of 1000 actinobacteria strains.</title>
        <authorList>
            <person name="Klenk H.-P."/>
        </authorList>
    </citation>
    <scope>NUCLEOTIDE SEQUENCE [LARGE SCALE GENOMIC DNA]</scope>
    <source>
        <strain evidence="2 3">DSM 104006</strain>
    </source>
</reference>
<feature type="domain" description="Restriction endonuclease type I HsdR N-terminal" evidence="1">
    <location>
        <begin position="24"/>
        <end position="128"/>
    </location>
</feature>
<gene>
    <name evidence="2" type="ORF">HNR02_006705</name>
</gene>
<evidence type="ECO:0000313" key="3">
    <source>
        <dbReference type="Proteomes" id="UP000549616"/>
    </source>
</evidence>
<proteinExistence type="predicted"/>
<dbReference type="GO" id="GO:0005524">
    <property type="term" value="F:ATP binding"/>
    <property type="evidence" value="ECO:0007669"/>
    <property type="project" value="UniProtKB-KW"/>
</dbReference>
<dbReference type="AlphaFoldDB" id="A0A853BE77"/>
<dbReference type="GO" id="GO:0009307">
    <property type="term" value="P:DNA restriction-modification system"/>
    <property type="evidence" value="ECO:0007669"/>
    <property type="project" value="UniProtKB-KW"/>
</dbReference>
<organism evidence="2 3">
    <name type="scientific">Amycolatopsis endophytica</name>
    <dbReference type="NCBI Taxonomy" id="860233"/>
    <lineage>
        <taxon>Bacteria</taxon>
        <taxon>Bacillati</taxon>
        <taxon>Actinomycetota</taxon>
        <taxon>Actinomycetes</taxon>
        <taxon>Pseudonocardiales</taxon>
        <taxon>Pseudonocardiaceae</taxon>
        <taxon>Amycolatopsis</taxon>
    </lineage>
</organism>
<protein>
    <recommendedName>
        <fullName evidence="1">Restriction endonuclease type I HsdR N-terminal domain-containing protein</fullName>
    </recommendedName>
</protein>
<dbReference type="GO" id="GO:0003677">
    <property type="term" value="F:DNA binding"/>
    <property type="evidence" value="ECO:0007669"/>
    <property type="project" value="UniProtKB-KW"/>
</dbReference>
<sequence>MEIAERAQALALKIRKHKAGIETEEATKNAFVMPFIGTVLGYDVFNPGEVIPEFTADVGTKKGEKIDYAIVHDGQVQVLIEVKKINDPLRIEHASQLFRYFAVTNARIAILTNGEVYEFYTDLDAPNRMDSKPFLVLNFSDIDDTLLPELAKLAKDSFNLESVISAAGELKYIGQLKRVLVGQFKQPEDDWVRFLTTRVYDGSFTQRVRDQFAPLVDKAMRQFLNEQVNDRLKNALGGPDAFVSVSADATEPVADASPPVVSLDSGSGDVQTTGEELDGYRVVRAIVCGEVPAARIVARDTKTYFGVLLDDNNRKPIARLWFNRAKKYLGVFDENKVETRIPINSIEDIYAHADHLRRTVLRYLGKELAGAETPAEANAVPL</sequence>
<dbReference type="InterPro" id="IPR017035">
    <property type="entry name" value="UCP035009_HsdR_All3000-type"/>
</dbReference>
<comment type="caution">
    <text evidence="2">The sequence shown here is derived from an EMBL/GenBank/DDBJ whole genome shotgun (WGS) entry which is preliminary data.</text>
</comment>
<evidence type="ECO:0000259" key="1">
    <source>
        <dbReference type="Pfam" id="PF04313"/>
    </source>
</evidence>